<dbReference type="InterPro" id="IPR024087">
    <property type="entry name" value="Creatininase-like_sf"/>
</dbReference>
<dbReference type="GO" id="GO:0046872">
    <property type="term" value="F:metal ion binding"/>
    <property type="evidence" value="ECO:0007669"/>
    <property type="project" value="UniProtKB-KW"/>
</dbReference>
<dbReference type="PANTHER" id="PTHR35005:SF1">
    <property type="entry name" value="2-AMINO-5-FORMYLAMINO-6-RIBOSYLAMINOPYRIMIDIN-4(3H)-ONE 5'-MONOPHOSPHATE DEFORMYLASE"/>
    <property type="match status" value="1"/>
</dbReference>
<name>A0A0F9QNT6_9ZZZZ</name>
<gene>
    <name evidence="5" type="ORF">LCGC14_0696580</name>
</gene>
<dbReference type="SUPFAM" id="SSF102215">
    <property type="entry name" value="Creatininase"/>
    <property type="match status" value="1"/>
</dbReference>
<comment type="caution">
    <text evidence="5">The sequence shown here is derived from an EMBL/GenBank/DDBJ whole genome shotgun (WGS) entry which is preliminary data.</text>
</comment>
<protein>
    <recommendedName>
        <fullName evidence="6">Creatinine amidohydrolase</fullName>
    </recommendedName>
</protein>
<reference evidence="5" key="1">
    <citation type="journal article" date="2015" name="Nature">
        <title>Complex archaea that bridge the gap between prokaryotes and eukaryotes.</title>
        <authorList>
            <person name="Spang A."/>
            <person name="Saw J.H."/>
            <person name="Jorgensen S.L."/>
            <person name="Zaremba-Niedzwiedzka K."/>
            <person name="Martijn J."/>
            <person name="Lind A.E."/>
            <person name="van Eijk R."/>
            <person name="Schleper C."/>
            <person name="Guy L."/>
            <person name="Ettema T.J."/>
        </authorList>
    </citation>
    <scope>NUCLEOTIDE SEQUENCE</scope>
</reference>
<keyword evidence="3" id="KW-0378">Hydrolase</keyword>
<dbReference type="GO" id="GO:0009231">
    <property type="term" value="P:riboflavin biosynthetic process"/>
    <property type="evidence" value="ECO:0007669"/>
    <property type="project" value="TreeGrafter"/>
</dbReference>
<dbReference type="EMBL" id="LAZR01001470">
    <property type="protein sequence ID" value="KKN44099.1"/>
    <property type="molecule type" value="Genomic_DNA"/>
</dbReference>
<proteinExistence type="predicted"/>
<dbReference type="GO" id="GO:0016811">
    <property type="term" value="F:hydrolase activity, acting on carbon-nitrogen (but not peptide) bonds, in linear amides"/>
    <property type="evidence" value="ECO:0007669"/>
    <property type="project" value="TreeGrafter"/>
</dbReference>
<comment type="cofactor">
    <cofactor evidence="1">
        <name>Zn(2+)</name>
        <dbReference type="ChEBI" id="CHEBI:29105"/>
    </cofactor>
</comment>
<accession>A0A0F9QNT6</accession>
<organism evidence="5">
    <name type="scientific">marine sediment metagenome</name>
    <dbReference type="NCBI Taxonomy" id="412755"/>
    <lineage>
        <taxon>unclassified sequences</taxon>
        <taxon>metagenomes</taxon>
        <taxon>ecological metagenomes</taxon>
    </lineage>
</organism>
<evidence type="ECO:0000256" key="1">
    <source>
        <dbReference type="ARBA" id="ARBA00001947"/>
    </source>
</evidence>
<dbReference type="Pfam" id="PF02633">
    <property type="entry name" value="Creatininase"/>
    <property type="match status" value="1"/>
</dbReference>
<sequence length="300" mass="33941">MNRNKAFSNLKRLFIVSIIFFFGTLLFAQEQVKPLVLQEMTWTDVRDYLKTSDMVIIPLGSTEQHGPHLPLGTDYYEATGMSKLISARTGVVVAPVLLAGYSEYHSGFPGSLSLKPDTMEQVLFETAEMLIKYGFRRFMFFNYHGGNNIVQQKIIHRINHTTEAIAVAIGHGSPIQESGEEEEEFFDWHAGIDETSIMLYLKPELVKMERAEKPDIRFTPRMQELKELAGKNPDLMIVWNSLFGVPVATKKGGASHELSSNGVWSLSDPKKATKEHGENTVSRMVEQAVKFIEVWKQAKK</sequence>
<dbReference type="AlphaFoldDB" id="A0A0F9QNT6"/>
<evidence type="ECO:0000256" key="3">
    <source>
        <dbReference type="ARBA" id="ARBA00022801"/>
    </source>
</evidence>
<keyword evidence="2" id="KW-0479">Metal-binding</keyword>
<evidence type="ECO:0008006" key="6">
    <source>
        <dbReference type="Google" id="ProtNLM"/>
    </source>
</evidence>
<keyword evidence="4" id="KW-0862">Zinc</keyword>
<dbReference type="PANTHER" id="PTHR35005">
    <property type="entry name" value="3-DEHYDRO-SCYLLO-INOSOSE HYDROLASE"/>
    <property type="match status" value="1"/>
</dbReference>
<dbReference type="InterPro" id="IPR003785">
    <property type="entry name" value="Creatininase/forma_Hydrolase"/>
</dbReference>
<evidence type="ECO:0000256" key="2">
    <source>
        <dbReference type="ARBA" id="ARBA00022723"/>
    </source>
</evidence>
<evidence type="ECO:0000313" key="5">
    <source>
        <dbReference type="EMBL" id="KKN44099.1"/>
    </source>
</evidence>
<evidence type="ECO:0000256" key="4">
    <source>
        <dbReference type="ARBA" id="ARBA00022833"/>
    </source>
</evidence>
<dbReference type="Gene3D" id="3.40.50.10310">
    <property type="entry name" value="Creatininase"/>
    <property type="match status" value="1"/>
</dbReference>